<dbReference type="Gene3D" id="3.40.109.40">
    <property type="match status" value="1"/>
</dbReference>
<comment type="caution">
    <text evidence="1">The sequence shown here is derived from an EMBL/GenBank/DDBJ whole genome shotgun (WGS) entry which is preliminary data.</text>
</comment>
<accession>A0A9D1NIA8</accession>
<proteinExistence type="predicted"/>
<sequence length="225" mass="24104">MGKLHLEQIDKNEVLRYLGYRPGIVPDRETEGLIGRASAAVLAAATVRAVSARFPLMGENGLAEQGGLLAGKDIFAHLRGCHGAILMALTLGDGVDQALRAAQAQSTLYQTVMDCCASVAVEQACDLYEAELRRQCEAGGEYLTGRFSPGYGDFPIEKQQVMQRLLDTRRRIGLGVTGSSILIPRKSVTALLGISDRPVTGKLAGCGNCALREKCSYRKEGTTCV</sequence>
<dbReference type="InterPro" id="IPR037010">
    <property type="entry name" value="VitB12-dep_Met_synth_activ_sf"/>
</dbReference>
<dbReference type="Proteomes" id="UP000886743">
    <property type="component" value="Unassembled WGS sequence"/>
</dbReference>
<dbReference type="GO" id="GO:0008705">
    <property type="term" value="F:methionine synthase activity"/>
    <property type="evidence" value="ECO:0007669"/>
    <property type="project" value="InterPro"/>
</dbReference>
<name>A0A9D1NIA8_9FIRM</name>
<dbReference type="AlphaFoldDB" id="A0A9D1NIA8"/>
<evidence type="ECO:0000313" key="1">
    <source>
        <dbReference type="EMBL" id="HIV03082.1"/>
    </source>
</evidence>
<protein>
    <submittedName>
        <fullName evidence="1">Methionine synthase</fullName>
    </submittedName>
</protein>
<evidence type="ECO:0000313" key="2">
    <source>
        <dbReference type="Proteomes" id="UP000886743"/>
    </source>
</evidence>
<dbReference type="SUPFAM" id="SSF56507">
    <property type="entry name" value="Methionine synthase activation domain-like"/>
    <property type="match status" value="1"/>
</dbReference>
<gene>
    <name evidence="1" type="ORF">IAC74_05855</name>
</gene>
<organism evidence="1 2">
    <name type="scientific">Candidatus Aphodoplasma excrementigallinarum</name>
    <dbReference type="NCBI Taxonomy" id="2840673"/>
    <lineage>
        <taxon>Bacteria</taxon>
        <taxon>Bacillati</taxon>
        <taxon>Bacillota</taxon>
        <taxon>Clostridia</taxon>
        <taxon>Eubacteriales</taxon>
        <taxon>Candidatus Aphodoplasma</taxon>
    </lineage>
</organism>
<reference evidence="1" key="2">
    <citation type="journal article" date="2021" name="PeerJ">
        <title>Extensive microbial diversity within the chicken gut microbiome revealed by metagenomics and culture.</title>
        <authorList>
            <person name="Gilroy R."/>
            <person name="Ravi A."/>
            <person name="Getino M."/>
            <person name="Pursley I."/>
            <person name="Horton D.L."/>
            <person name="Alikhan N.F."/>
            <person name="Baker D."/>
            <person name="Gharbi K."/>
            <person name="Hall N."/>
            <person name="Watson M."/>
            <person name="Adriaenssens E.M."/>
            <person name="Foster-Nyarko E."/>
            <person name="Jarju S."/>
            <person name="Secka A."/>
            <person name="Antonio M."/>
            <person name="Oren A."/>
            <person name="Chaudhuri R.R."/>
            <person name="La Ragione R."/>
            <person name="Hildebrand F."/>
            <person name="Pallen M.J."/>
        </authorList>
    </citation>
    <scope>NUCLEOTIDE SEQUENCE</scope>
    <source>
        <strain evidence="1">4920</strain>
    </source>
</reference>
<reference evidence="1" key="1">
    <citation type="submission" date="2020-10" db="EMBL/GenBank/DDBJ databases">
        <authorList>
            <person name="Gilroy R."/>
        </authorList>
    </citation>
    <scope>NUCLEOTIDE SEQUENCE</scope>
    <source>
        <strain evidence="1">4920</strain>
    </source>
</reference>
<dbReference type="EMBL" id="DVOF01000170">
    <property type="protein sequence ID" value="HIV03082.1"/>
    <property type="molecule type" value="Genomic_DNA"/>
</dbReference>